<organism evidence="1 2">
    <name type="scientific">Vibrio algarum</name>
    <dbReference type="NCBI Taxonomy" id="3020714"/>
    <lineage>
        <taxon>Bacteria</taxon>
        <taxon>Pseudomonadati</taxon>
        <taxon>Pseudomonadota</taxon>
        <taxon>Gammaproteobacteria</taxon>
        <taxon>Vibrionales</taxon>
        <taxon>Vibrionaceae</taxon>
        <taxon>Vibrio</taxon>
    </lineage>
</organism>
<dbReference type="InterPro" id="IPR029068">
    <property type="entry name" value="Glyas_Bleomycin-R_OHBP_Dase"/>
</dbReference>
<proteinExistence type="predicted"/>
<dbReference type="SUPFAM" id="SSF54593">
    <property type="entry name" value="Glyoxalase/Bleomycin resistance protein/Dihydroxybiphenyl dioxygenase"/>
    <property type="match status" value="1"/>
</dbReference>
<gene>
    <name evidence="1" type="ORF">PGX00_07130</name>
</gene>
<dbReference type="InterPro" id="IPR010393">
    <property type="entry name" value="DUF991_YecM-like"/>
</dbReference>
<evidence type="ECO:0000313" key="2">
    <source>
        <dbReference type="Proteomes" id="UP001210678"/>
    </source>
</evidence>
<dbReference type="Gene3D" id="3.10.180.10">
    <property type="entry name" value="2,3-Dihydroxybiphenyl 1,2-Dioxygenase, domain 1"/>
    <property type="match status" value="1"/>
</dbReference>
<dbReference type="RefSeq" id="WP_272134025.1">
    <property type="nucleotide sequence ID" value="NZ_JAQLOI010000001.1"/>
</dbReference>
<dbReference type="Proteomes" id="UP001210678">
    <property type="component" value="Unassembled WGS sequence"/>
</dbReference>
<dbReference type="Pfam" id="PF06185">
    <property type="entry name" value="YecM"/>
    <property type="match status" value="1"/>
</dbReference>
<dbReference type="PANTHER" id="PTHR37519:SF1">
    <property type="entry name" value="DIHYDROXYBIPHENYL DIOXYGENASE DOMAIN-CONTAINING PROTEIN"/>
    <property type="match status" value="1"/>
</dbReference>
<dbReference type="PANTHER" id="PTHR37519">
    <property type="match status" value="1"/>
</dbReference>
<accession>A0ABT4YPG5</accession>
<comment type="caution">
    <text evidence="1">The sequence shown here is derived from an EMBL/GenBank/DDBJ whole genome shotgun (WGS) entry which is preliminary data.</text>
</comment>
<sequence length="197" mass="22477">MTNPLFECELTPEQMLDNLPAFFEKLNSLARDIGLELTEYQADHIAMRINDNQLTDQAHQAWLKFGTVISSAYINGRPIIVLEFTKPISIQNWAIECLELPYPAKGKQYPNQGWEHVEFVIPSDAKTAKEYLKELKSRMPRLLDAWDRMESMGINIKLSSPKGEGERLANPTVAFKRDGVCIKLHPHALKQVVLSEQ</sequence>
<dbReference type="NCBIfam" id="NF008683">
    <property type="entry name" value="PRK11700.1-6"/>
    <property type="match status" value="1"/>
</dbReference>
<name>A0ABT4YPG5_9VIBR</name>
<dbReference type="EMBL" id="JAQLOI010000001">
    <property type="protein sequence ID" value="MDB1123446.1"/>
    <property type="molecule type" value="Genomic_DNA"/>
</dbReference>
<keyword evidence="2" id="KW-1185">Reference proteome</keyword>
<protein>
    <submittedName>
        <fullName evidence="1">VOC family protein</fullName>
    </submittedName>
</protein>
<evidence type="ECO:0000313" key="1">
    <source>
        <dbReference type="EMBL" id="MDB1123446.1"/>
    </source>
</evidence>
<reference evidence="1 2" key="1">
    <citation type="submission" date="2023-01" db="EMBL/GenBank/DDBJ databases">
        <title>Vibrio sp. KJ40-1 sp.nov, isolated from marine algae.</title>
        <authorList>
            <person name="Butt M."/>
            <person name="Kim J.M.J."/>
            <person name="Jeon C.O.C."/>
        </authorList>
    </citation>
    <scope>NUCLEOTIDE SEQUENCE [LARGE SCALE GENOMIC DNA]</scope>
    <source>
        <strain evidence="1 2">KJ40-1</strain>
    </source>
</reference>